<name>A0A644SU61_9ZZZZ</name>
<dbReference type="Pfam" id="PF04055">
    <property type="entry name" value="Radical_SAM"/>
    <property type="match status" value="1"/>
</dbReference>
<keyword evidence="1" id="KW-0004">4Fe-4S</keyword>
<keyword evidence="2" id="KW-0949">S-adenosyl-L-methionine</keyword>
<dbReference type="InterPro" id="IPR024924">
    <property type="entry name" value="7-CO-7-deazaguanine_synth-like"/>
</dbReference>
<accession>A0A644SU61</accession>
<dbReference type="PANTHER" id="PTHR42836">
    <property type="entry name" value="7-CARBOXY-7-DEAZAGUANINE SYNTHASE"/>
    <property type="match status" value="1"/>
</dbReference>
<dbReference type="PIRSF" id="PIRSF000370">
    <property type="entry name" value="QueE"/>
    <property type="match status" value="1"/>
</dbReference>
<dbReference type="EMBL" id="VSSQ01000006">
    <property type="protein sequence ID" value="MPL58238.1"/>
    <property type="molecule type" value="Genomic_DNA"/>
</dbReference>
<dbReference type="InterPro" id="IPR058240">
    <property type="entry name" value="rSAM_sf"/>
</dbReference>
<evidence type="ECO:0000256" key="7">
    <source>
        <dbReference type="ARBA" id="ARBA00023239"/>
    </source>
</evidence>
<dbReference type="GO" id="GO:0051539">
    <property type="term" value="F:4 iron, 4 sulfur cluster binding"/>
    <property type="evidence" value="ECO:0007669"/>
    <property type="project" value="UniProtKB-KW"/>
</dbReference>
<proteinExistence type="inferred from homology"/>
<dbReference type="InterPro" id="IPR013785">
    <property type="entry name" value="Aldolase_TIM"/>
</dbReference>
<dbReference type="AlphaFoldDB" id="A0A644SU61"/>
<reference evidence="9" key="1">
    <citation type="submission" date="2019-08" db="EMBL/GenBank/DDBJ databases">
        <authorList>
            <person name="Kucharzyk K."/>
            <person name="Murdoch R.W."/>
            <person name="Higgins S."/>
            <person name="Loffler F."/>
        </authorList>
    </citation>
    <scope>NUCLEOTIDE SEQUENCE</scope>
</reference>
<evidence type="ECO:0000256" key="2">
    <source>
        <dbReference type="ARBA" id="ARBA00022691"/>
    </source>
</evidence>
<comment type="caution">
    <text evidence="9">The sequence shown here is derived from an EMBL/GenBank/DDBJ whole genome shotgun (WGS) entry which is preliminary data.</text>
</comment>
<gene>
    <name evidence="9" type="primary">queE_3</name>
    <name evidence="9" type="ORF">SDC9_03769</name>
</gene>
<evidence type="ECO:0000259" key="8">
    <source>
        <dbReference type="PROSITE" id="PS51918"/>
    </source>
</evidence>
<keyword evidence="4" id="KW-0460">Magnesium</keyword>
<dbReference type="CDD" id="cd01335">
    <property type="entry name" value="Radical_SAM"/>
    <property type="match status" value="1"/>
</dbReference>
<dbReference type="Gene3D" id="3.20.20.70">
    <property type="entry name" value="Aldolase class I"/>
    <property type="match status" value="1"/>
</dbReference>
<dbReference type="GO" id="GO:0046872">
    <property type="term" value="F:metal ion binding"/>
    <property type="evidence" value="ECO:0007669"/>
    <property type="project" value="UniProtKB-KW"/>
</dbReference>
<dbReference type="SUPFAM" id="SSF102114">
    <property type="entry name" value="Radical SAM enzymes"/>
    <property type="match status" value="1"/>
</dbReference>
<organism evidence="9">
    <name type="scientific">bioreactor metagenome</name>
    <dbReference type="NCBI Taxonomy" id="1076179"/>
    <lineage>
        <taxon>unclassified sequences</taxon>
        <taxon>metagenomes</taxon>
        <taxon>ecological metagenomes</taxon>
    </lineage>
</organism>
<protein>
    <submittedName>
        <fullName evidence="9">7-carboxy-7-deazaguanine synthase</fullName>
        <ecNumber evidence="9">4.3.99.3</ecNumber>
    </submittedName>
</protein>
<evidence type="ECO:0000256" key="1">
    <source>
        <dbReference type="ARBA" id="ARBA00022485"/>
    </source>
</evidence>
<evidence type="ECO:0000313" key="9">
    <source>
        <dbReference type="EMBL" id="MPL58238.1"/>
    </source>
</evidence>
<evidence type="ECO:0000256" key="3">
    <source>
        <dbReference type="ARBA" id="ARBA00022723"/>
    </source>
</evidence>
<evidence type="ECO:0000256" key="6">
    <source>
        <dbReference type="ARBA" id="ARBA00023014"/>
    </source>
</evidence>
<dbReference type="SFLD" id="SFLDS00029">
    <property type="entry name" value="Radical_SAM"/>
    <property type="match status" value="1"/>
</dbReference>
<dbReference type="PROSITE" id="PS51918">
    <property type="entry name" value="RADICAL_SAM"/>
    <property type="match status" value="1"/>
</dbReference>
<keyword evidence="5" id="KW-0408">Iron</keyword>
<keyword evidence="3" id="KW-0479">Metal-binding</keyword>
<feature type="domain" description="Radical SAM core" evidence="8">
    <location>
        <begin position="18"/>
        <end position="231"/>
    </location>
</feature>
<keyword evidence="6" id="KW-0411">Iron-sulfur</keyword>
<sequence>MKAPIVEIFSSFQGEGLWIGKRQIFVRFAGCNLSCNYCDTPNSQNASNGVLKSPEEVLEKINELKTPDLHSISFTGGEPLLYPDFINEIVDKTDLKIMIETNGTLPDSLYKIKRMNCVSLDIKLPEHFDGDWDENILNNEFLSLKSLVENNIKFYCKIIISPSTNLDVIKRIGEKLHDKFMDEKFTIVIQPQSPIEQWKNNSDILFDFSELLGEYFEVFTIPQTHKILNIE</sequence>
<keyword evidence="7 9" id="KW-0456">Lyase</keyword>
<evidence type="ECO:0000256" key="5">
    <source>
        <dbReference type="ARBA" id="ARBA00023004"/>
    </source>
</evidence>
<evidence type="ECO:0000256" key="4">
    <source>
        <dbReference type="ARBA" id="ARBA00022842"/>
    </source>
</evidence>
<dbReference type="PANTHER" id="PTHR42836:SF1">
    <property type="entry name" value="7-CARBOXY-7-DEAZAGUANINE SYNTHASE"/>
    <property type="match status" value="1"/>
</dbReference>
<dbReference type="EC" id="4.3.99.3" evidence="9"/>
<dbReference type="HAMAP" id="MF_00917">
    <property type="entry name" value="QueE"/>
    <property type="match status" value="1"/>
</dbReference>
<dbReference type="GO" id="GO:0016829">
    <property type="term" value="F:lyase activity"/>
    <property type="evidence" value="ECO:0007669"/>
    <property type="project" value="UniProtKB-KW"/>
</dbReference>
<dbReference type="InterPro" id="IPR007197">
    <property type="entry name" value="rSAM"/>
</dbReference>